<evidence type="ECO:0000313" key="8">
    <source>
        <dbReference type="Proteomes" id="UP000076632"/>
    </source>
</evidence>
<evidence type="ECO:0000259" key="6">
    <source>
        <dbReference type="PROSITE" id="PS50011"/>
    </source>
</evidence>
<evidence type="ECO:0000256" key="3">
    <source>
        <dbReference type="ARBA" id="ARBA00022777"/>
    </source>
</evidence>
<keyword evidence="8" id="KW-1185">Reference proteome</keyword>
<dbReference type="GO" id="GO:0110031">
    <property type="term" value="P:negative regulation of G2/MI transition of meiotic cell cycle"/>
    <property type="evidence" value="ECO:0007669"/>
    <property type="project" value="TreeGrafter"/>
</dbReference>
<dbReference type="GO" id="GO:0005634">
    <property type="term" value="C:nucleus"/>
    <property type="evidence" value="ECO:0007669"/>
    <property type="project" value="TreeGrafter"/>
</dbReference>
<keyword evidence="2" id="KW-0547">Nucleotide-binding</keyword>
<evidence type="ECO:0000256" key="1">
    <source>
        <dbReference type="ARBA" id="ARBA00022679"/>
    </source>
</evidence>
<dbReference type="EMBL" id="KV407455">
    <property type="protein sequence ID" value="KZF25297.1"/>
    <property type="molecule type" value="Genomic_DNA"/>
</dbReference>
<dbReference type="PANTHER" id="PTHR11042">
    <property type="entry name" value="EUKARYOTIC TRANSLATION INITIATION FACTOR 2-ALPHA KINASE EIF2-ALPHA KINASE -RELATED"/>
    <property type="match status" value="1"/>
</dbReference>
<dbReference type="OrthoDB" id="4062651at2759"/>
<organism evidence="7 8">
    <name type="scientific">Xylona heveae (strain CBS 132557 / TC161)</name>
    <dbReference type="NCBI Taxonomy" id="1328760"/>
    <lineage>
        <taxon>Eukaryota</taxon>
        <taxon>Fungi</taxon>
        <taxon>Dikarya</taxon>
        <taxon>Ascomycota</taxon>
        <taxon>Pezizomycotina</taxon>
        <taxon>Xylonomycetes</taxon>
        <taxon>Xylonales</taxon>
        <taxon>Xylonaceae</taxon>
        <taxon>Xylona</taxon>
    </lineage>
</organism>
<dbReference type="Gene3D" id="1.10.510.10">
    <property type="entry name" value="Transferase(Phosphotransferase) domain 1"/>
    <property type="match status" value="1"/>
</dbReference>
<feature type="compositionally biased region" description="Low complexity" evidence="5">
    <location>
        <begin position="371"/>
        <end position="391"/>
    </location>
</feature>
<dbReference type="STRING" id="1328760.A0A161TGK0"/>
<keyword evidence="4" id="KW-0067">ATP-binding</keyword>
<accession>A0A161TGK0</accession>
<dbReference type="SUPFAM" id="SSF56112">
    <property type="entry name" value="Protein kinase-like (PK-like)"/>
    <property type="match status" value="1"/>
</dbReference>
<keyword evidence="1" id="KW-0808">Transferase</keyword>
<feature type="domain" description="Protein kinase" evidence="6">
    <location>
        <begin position="131"/>
        <end position="522"/>
    </location>
</feature>
<dbReference type="GO" id="GO:0005524">
    <property type="term" value="F:ATP binding"/>
    <property type="evidence" value="ECO:0007669"/>
    <property type="project" value="UniProtKB-KW"/>
</dbReference>
<proteinExistence type="predicted"/>
<dbReference type="InParanoid" id="A0A161TGK0"/>
<dbReference type="InterPro" id="IPR000719">
    <property type="entry name" value="Prot_kinase_dom"/>
</dbReference>
<dbReference type="PANTHER" id="PTHR11042:SF190">
    <property type="entry name" value="MITOSIS INHIBITOR PROTEIN KINASE MIK1"/>
    <property type="match status" value="1"/>
</dbReference>
<evidence type="ECO:0000256" key="2">
    <source>
        <dbReference type="ARBA" id="ARBA00022741"/>
    </source>
</evidence>
<evidence type="ECO:0000256" key="5">
    <source>
        <dbReference type="SAM" id="MobiDB-lite"/>
    </source>
</evidence>
<sequence length="576" mass="64543">MSENVLNMSAASESDAFQALISGYASSSTQLPIGRSVWWDEARVEATVTKDFVISALRADEKEMLHRPLAFGDGLTDDTYLDWILEKAKIFFLILLDIGVPDQIFGIVDDAWDDDDLPIPYEAVERLELSWSKNETLDRKFFHRQYNYLLRQIRQGIHIDYTAEEVVPVQPLSKRSAIANAQGSERVCLAGCGSTLYSRRKLPLDDLSSKNPPEREFAYDVETLKTLEHEHITPVWASYTLEGYGYILTTHLSSQTLKQFVQSPAPQFKALSKQKRRETLLDWLHCLASTLTFLHGKGYHHGDVRPSNISVDSTNKLVLCDVEALTTLQMDKHDNDLEAYEYGAPERWVKVATAQGALPLRHRPGGRLHRTGSSSSKSTTPSNHSSWSFHSNHGEKSQPQLFMAPCETPFDPFKADIFSLGCTFLEIIGLLLKRKHSAFSAHRAAKNRTAGRGGAPADASFHANLGQVNTWIDGLESEGAKKNDSLFYGIRPILVLIRWMLSREPTQRPSATLVETTLYNILTVTSRMTELHCPHSDENDLESIRDSVAMRSSIPSEIESLKSTLAGIKFHALPVS</sequence>
<dbReference type="InterPro" id="IPR011009">
    <property type="entry name" value="Kinase-like_dom_sf"/>
</dbReference>
<dbReference type="PROSITE" id="PS50011">
    <property type="entry name" value="PROTEIN_KINASE_DOM"/>
    <property type="match status" value="1"/>
</dbReference>
<dbReference type="Pfam" id="PF00069">
    <property type="entry name" value="Pkinase"/>
    <property type="match status" value="1"/>
</dbReference>
<dbReference type="GO" id="GO:0005737">
    <property type="term" value="C:cytoplasm"/>
    <property type="evidence" value="ECO:0007669"/>
    <property type="project" value="TreeGrafter"/>
</dbReference>
<feature type="compositionally biased region" description="Basic residues" evidence="5">
    <location>
        <begin position="360"/>
        <end position="370"/>
    </location>
</feature>
<dbReference type="SMART" id="SM00220">
    <property type="entry name" value="S_TKc"/>
    <property type="match status" value="1"/>
</dbReference>
<evidence type="ECO:0000256" key="4">
    <source>
        <dbReference type="ARBA" id="ARBA00022840"/>
    </source>
</evidence>
<dbReference type="RefSeq" id="XP_018190852.1">
    <property type="nucleotide sequence ID" value="XM_018334764.1"/>
</dbReference>
<dbReference type="Proteomes" id="UP000076632">
    <property type="component" value="Unassembled WGS sequence"/>
</dbReference>
<dbReference type="OMA" id="HHRGAKN"/>
<evidence type="ECO:0000313" key="7">
    <source>
        <dbReference type="EMBL" id="KZF25297.1"/>
    </source>
</evidence>
<gene>
    <name evidence="7" type="ORF">L228DRAFT_265772</name>
</gene>
<dbReference type="GeneID" id="28899901"/>
<dbReference type="InterPro" id="IPR050339">
    <property type="entry name" value="CC_SR_Kinase"/>
</dbReference>
<dbReference type="GO" id="GO:0004713">
    <property type="term" value="F:protein tyrosine kinase activity"/>
    <property type="evidence" value="ECO:0007669"/>
    <property type="project" value="TreeGrafter"/>
</dbReference>
<protein>
    <recommendedName>
        <fullName evidence="6">Protein kinase domain-containing protein</fullName>
    </recommendedName>
</protein>
<name>A0A161TGK0_XYLHT</name>
<feature type="region of interest" description="Disordered" evidence="5">
    <location>
        <begin position="359"/>
        <end position="393"/>
    </location>
</feature>
<keyword evidence="3" id="KW-0418">Kinase</keyword>
<reference evidence="7 8" key="1">
    <citation type="journal article" date="2016" name="Fungal Biol.">
        <title>The genome of Xylona heveae provides a window into fungal endophytism.</title>
        <authorList>
            <person name="Gazis R."/>
            <person name="Kuo A."/>
            <person name="Riley R."/>
            <person name="LaButti K."/>
            <person name="Lipzen A."/>
            <person name="Lin J."/>
            <person name="Amirebrahimi M."/>
            <person name="Hesse C.N."/>
            <person name="Spatafora J.W."/>
            <person name="Henrissat B."/>
            <person name="Hainaut M."/>
            <person name="Grigoriev I.V."/>
            <person name="Hibbett D.S."/>
        </authorList>
    </citation>
    <scope>NUCLEOTIDE SEQUENCE [LARGE SCALE GENOMIC DNA]</scope>
    <source>
        <strain evidence="7 8">TC161</strain>
    </source>
</reference>
<dbReference type="AlphaFoldDB" id="A0A161TGK0"/>